<sequence>MRRGLALTRFTDGMPTLCSSTSSSCPSLRKDPTGRKEKAMAAGLLPWGAQFQESATLKDVCGFHLGRVDSSSLCSEEAVWERDTGELQECALAGVSPFQTRCDFSAGVRRTEPDAKELPGASL</sequence>
<evidence type="ECO:0000313" key="1">
    <source>
        <dbReference type="EMBL" id="KAF6094935.1"/>
    </source>
</evidence>
<dbReference type="Proteomes" id="UP000664940">
    <property type="component" value="Unassembled WGS sequence"/>
</dbReference>
<dbReference type="PROSITE" id="PS51257">
    <property type="entry name" value="PROKAR_LIPOPROTEIN"/>
    <property type="match status" value="1"/>
</dbReference>
<reference evidence="1 2" key="1">
    <citation type="journal article" date="2020" name="Nature">
        <title>Six reference-quality genomes reveal evolution of bat adaptations.</title>
        <authorList>
            <person name="Jebb D."/>
            <person name="Huang Z."/>
            <person name="Pippel M."/>
            <person name="Hughes G.M."/>
            <person name="Lavrichenko K."/>
            <person name="Devanna P."/>
            <person name="Winkler S."/>
            <person name="Jermiin L.S."/>
            <person name="Skirmuntt E.C."/>
            <person name="Katzourakis A."/>
            <person name="Burkitt-Gray L."/>
            <person name="Ray D.A."/>
            <person name="Sullivan K.A.M."/>
            <person name="Roscito J.G."/>
            <person name="Kirilenko B.M."/>
            <person name="Davalos L.M."/>
            <person name="Corthals A.P."/>
            <person name="Power M.L."/>
            <person name="Jones G."/>
            <person name="Ransome R.D."/>
            <person name="Dechmann D.K.N."/>
            <person name="Locatelli A.G."/>
            <person name="Puechmaille S.J."/>
            <person name="Fedrigo O."/>
            <person name="Jarvis E.D."/>
            <person name="Hiller M."/>
            <person name="Vernes S.C."/>
            <person name="Myers E.W."/>
            <person name="Teeling E.C."/>
        </authorList>
    </citation>
    <scope>NUCLEOTIDE SEQUENCE [LARGE SCALE GENOMIC DNA]</scope>
    <source>
        <strain evidence="1">Bat1K_MPI-CBG_1</strain>
    </source>
</reference>
<accession>A0A833ZJ36</accession>
<dbReference type="AlphaFoldDB" id="A0A833ZJ36"/>
<proteinExistence type="predicted"/>
<protein>
    <submittedName>
        <fullName evidence="1">Uncharacterized protein</fullName>
    </submittedName>
</protein>
<dbReference type="EMBL" id="JABVXQ010000008">
    <property type="protein sequence ID" value="KAF6094935.1"/>
    <property type="molecule type" value="Genomic_DNA"/>
</dbReference>
<comment type="caution">
    <text evidence="1">The sequence shown here is derived from an EMBL/GenBank/DDBJ whole genome shotgun (WGS) entry which is preliminary data.</text>
</comment>
<evidence type="ECO:0000313" key="2">
    <source>
        <dbReference type="Proteomes" id="UP000664940"/>
    </source>
</evidence>
<organism evidence="1 2">
    <name type="scientific">Phyllostomus discolor</name>
    <name type="common">pale spear-nosed bat</name>
    <dbReference type="NCBI Taxonomy" id="89673"/>
    <lineage>
        <taxon>Eukaryota</taxon>
        <taxon>Metazoa</taxon>
        <taxon>Chordata</taxon>
        <taxon>Craniata</taxon>
        <taxon>Vertebrata</taxon>
        <taxon>Euteleostomi</taxon>
        <taxon>Mammalia</taxon>
        <taxon>Eutheria</taxon>
        <taxon>Laurasiatheria</taxon>
        <taxon>Chiroptera</taxon>
        <taxon>Yangochiroptera</taxon>
        <taxon>Phyllostomidae</taxon>
        <taxon>Phyllostominae</taxon>
        <taxon>Phyllostomus</taxon>
    </lineage>
</organism>
<gene>
    <name evidence="1" type="ORF">HJG60_011998</name>
</gene>
<name>A0A833ZJ36_9CHIR</name>